<dbReference type="Proteomes" id="UP000245609">
    <property type="component" value="Unassembled WGS sequence"/>
</dbReference>
<evidence type="ECO:0000313" key="8">
    <source>
        <dbReference type="Proteomes" id="UP000245609"/>
    </source>
</evidence>
<dbReference type="AlphaFoldDB" id="A0A2T9ZK65"/>
<comment type="caution">
    <text evidence="7">The sequence shown here is derived from an EMBL/GenBank/DDBJ whole genome shotgun (WGS) entry which is preliminary data.</text>
</comment>
<dbReference type="GO" id="GO:0016020">
    <property type="term" value="C:membrane"/>
    <property type="evidence" value="ECO:0007669"/>
    <property type="project" value="UniProtKB-SubCell"/>
</dbReference>
<keyword evidence="4 6" id="KW-1133">Transmembrane helix</keyword>
<feature type="transmembrane region" description="Helical" evidence="6">
    <location>
        <begin position="70"/>
        <end position="89"/>
    </location>
</feature>
<comment type="similarity">
    <text evidence="2">Belongs to the acetate uptake transporter (AceTr) (TC 2.A.96) family.</text>
</comment>
<evidence type="ECO:0000256" key="2">
    <source>
        <dbReference type="ARBA" id="ARBA00005587"/>
    </source>
</evidence>
<evidence type="ECO:0000313" key="7">
    <source>
        <dbReference type="EMBL" id="PVV04965.1"/>
    </source>
</evidence>
<dbReference type="STRING" id="133381.A0A2T9ZK65"/>
<organism evidence="7 8">
    <name type="scientific">Smittium megazygosporum</name>
    <dbReference type="NCBI Taxonomy" id="133381"/>
    <lineage>
        <taxon>Eukaryota</taxon>
        <taxon>Fungi</taxon>
        <taxon>Fungi incertae sedis</taxon>
        <taxon>Zoopagomycota</taxon>
        <taxon>Kickxellomycotina</taxon>
        <taxon>Harpellomycetes</taxon>
        <taxon>Harpellales</taxon>
        <taxon>Legeriomycetaceae</taxon>
        <taxon>Smittium</taxon>
    </lineage>
</organism>
<accession>A0A2T9ZK65</accession>
<gene>
    <name evidence="7" type="ORF">BB560_000519</name>
</gene>
<proteinExistence type="inferred from homology"/>
<keyword evidence="5 6" id="KW-0472">Membrane</keyword>
<reference evidence="7 8" key="1">
    <citation type="journal article" date="2018" name="MBio">
        <title>Comparative Genomics Reveals the Core Gene Toolbox for the Fungus-Insect Symbiosis.</title>
        <authorList>
            <person name="Wang Y."/>
            <person name="Stata M."/>
            <person name="Wang W."/>
            <person name="Stajich J.E."/>
            <person name="White M.M."/>
            <person name="Moncalvo J.M."/>
        </authorList>
    </citation>
    <scope>NUCLEOTIDE SEQUENCE [LARGE SCALE GENOMIC DNA]</scope>
    <source>
        <strain evidence="7 8">SC-DP-2</strain>
    </source>
</reference>
<evidence type="ECO:0000256" key="1">
    <source>
        <dbReference type="ARBA" id="ARBA00004141"/>
    </source>
</evidence>
<dbReference type="EMBL" id="MBFS01000056">
    <property type="protein sequence ID" value="PVV04965.1"/>
    <property type="molecule type" value="Genomic_DNA"/>
</dbReference>
<dbReference type="Pfam" id="PF01184">
    <property type="entry name" value="Gpr1_Fun34_YaaH"/>
    <property type="match status" value="1"/>
</dbReference>
<evidence type="ECO:0000256" key="5">
    <source>
        <dbReference type="ARBA" id="ARBA00023136"/>
    </source>
</evidence>
<name>A0A2T9ZK65_9FUNG</name>
<keyword evidence="3 6" id="KW-0812">Transmembrane</keyword>
<evidence type="ECO:0000256" key="4">
    <source>
        <dbReference type="ARBA" id="ARBA00022989"/>
    </source>
</evidence>
<dbReference type="OrthoDB" id="3648309at2759"/>
<evidence type="ECO:0000256" key="6">
    <source>
        <dbReference type="SAM" id="Phobius"/>
    </source>
</evidence>
<sequence length="120" mass="13240">MSGQAFFIGGIGQLIGGITCYYENDVFHAAALSSFGLDWTGKGLISYIYDIFIIYTAGSETLTRASHAEFGIVSLTWSFWVIVLFLSKIRAELSTLLMLLLLNHNILLETIGGWINNEAL</sequence>
<protein>
    <submittedName>
        <fullName evidence="7">Uncharacterized protein</fullName>
    </submittedName>
</protein>
<dbReference type="InterPro" id="IPR000791">
    <property type="entry name" value="Gpr1/Fun34/SatP-like"/>
</dbReference>
<evidence type="ECO:0000256" key="3">
    <source>
        <dbReference type="ARBA" id="ARBA00022692"/>
    </source>
</evidence>
<feature type="transmembrane region" description="Helical" evidence="6">
    <location>
        <begin position="96"/>
        <end position="115"/>
    </location>
</feature>
<comment type="subcellular location">
    <subcellularLocation>
        <location evidence="1">Membrane</location>
        <topology evidence="1">Multi-pass membrane protein</topology>
    </subcellularLocation>
</comment>
<keyword evidence="8" id="KW-1185">Reference proteome</keyword>